<proteinExistence type="predicted"/>
<gene>
    <name evidence="1" type="ORF">J4N46_04270</name>
</gene>
<sequence>MNAITIQATVNEVDFPMIQNFFKKLKIETTILDKKEDNTTMTQENFFTMIDDARASKKIKASKQELLDMLYE</sequence>
<protein>
    <submittedName>
        <fullName evidence="1">Antitoxin</fullName>
    </submittedName>
</protein>
<dbReference type="Proteomes" id="UP000681610">
    <property type="component" value="Unassembled WGS sequence"/>
</dbReference>
<accession>A0ABS3PWG4</accession>
<organism evidence="1 2">
    <name type="scientific">Capnocytophaga bilenii</name>
    <dbReference type="NCBI Taxonomy" id="2819369"/>
    <lineage>
        <taxon>Bacteria</taxon>
        <taxon>Pseudomonadati</taxon>
        <taxon>Bacteroidota</taxon>
        <taxon>Flavobacteriia</taxon>
        <taxon>Flavobacteriales</taxon>
        <taxon>Flavobacteriaceae</taxon>
        <taxon>Capnocytophaga</taxon>
    </lineage>
</organism>
<comment type="caution">
    <text evidence="1">The sequence shown here is derived from an EMBL/GenBank/DDBJ whole genome shotgun (WGS) entry which is preliminary data.</text>
</comment>
<evidence type="ECO:0000313" key="2">
    <source>
        <dbReference type="Proteomes" id="UP000681610"/>
    </source>
</evidence>
<reference evidence="1 2" key="1">
    <citation type="submission" date="2021-03" db="EMBL/GenBank/DDBJ databases">
        <title>Isolation and description of Capnocytophaga bilenii sp. nov., a novel Capnocytophaga species, isolated from a gingivitis subject.</title>
        <authorList>
            <person name="Antezack A."/>
            <person name="Monnet-Corti V."/>
            <person name="La Scola B."/>
        </authorList>
    </citation>
    <scope>NUCLEOTIDE SEQUENCE [LARGE SCALE GENOMIC DNA]</scope>
    <source>
        <strain evidence="1 2">Marseille-Q4570</strain>
    </source>
</reference>
<name>A0ABS3PWG4_9FLAO</name>
<evidence type="ECO:0000313" key="1">
    <source>
        <dbReference type="EMBL" id="MBO1883655.1"/>
    </source>
</evidence>
<dbReference type="RefSeq" id="WP_208058273.1">
    <property type="nucleotide sequence ID" value="NZ_CAUQMC010000042.1"/>
</dbReference>
<keyword evidence="2" id="KW-1185">Reference proteome</keyword>
<dbReference type="EMBL" id="JAGDYP010000002">
    <property type="protein sequence ID" value="MBO1883655.1"/>
    <property type="molecule type" value="Genomic_DNA"/>
</dbReference>